<keyword evidence="1" id="KW-0863">Zinc-finger</keyword>
<dbReference type="InterPro" id="IPR001841">
    <property type="entry name" value="Znf_RING"/>
</dbReference>
<dbReference type="Proteomes" id="UP000184188">
    <property type="component" value="Unassembled WGS sequence"/>
</dbReference>
<dbReference type="SUPFAM" id="SSF57850">
    <property type="entry name" value="RING/U-box"/>
    <property type="match status" value="1"/>
</dbReference>
<dbReference type="CDD" id="cd16448">
    <property type="entry name" value="RING-H2"/>
    <property type="match status" value="1"/>
</dbReference>
<dbReference type="PROSITE" id="PS50089">
    <property type="entry name" value="ZF_RING_2"/>
    <property type="match status" value="1"/>
</dbReference>
<evidence type="ECO:0000259" key="2">
    <source>
        <dbReference type="PROSITE" id="PS50089"/>
    </source>
</evidence>
<dbReference type="STRING" id="1073090.A0A1L9SU79"/>
<dbReference type="GO" id="GO:0008270">
    <property type="term" value="F:zinc ion binding"/>
    <property type="evidence" value="ECO:0007669"/>
    <property type="project" value="UniProtKB-KW"/>
</dbReference>
<dbReference type="PANTHER" id="PTHR47258:SF1">
    <property type="entry name" value="E3 UBIQUITIN-PROTEIN LIGASE XERICO-RELATED"/>
    <property type="match status" value="1"/>
</dbReference>
<dbReference type="PANTHER" id="PTHR47258">
    <property type="match status" value="1"/>
</dbReference>
<dbReference type="VEuPathDB" id="FungiDB:ASPZODRAFT_223302"/>
<keyword evidence="1" id="KW-0862">Zinc</keyword>
<keyword evidence="1" id="KW-0479">Metal-binding</keyword>
<evidence type="ECO:0000313" key="4">
    <source>
        <dbReference type="Proteomes" id="UP000184188"/>
    </source>
</evidence>
<dbReference type="RefSeq" id="XP_022585157.1">
    <property type="nucleotide sequence ID" value="XM_022727888.1"/>
</dbReference>
<name>A0A1L9SU79_9EURO</name>
<dbReference type="EMBL" id="KV878336">
    <property type="protein sequence ID" value="OJJ50647.1"/>
    <property type="molecule type" value="Genomic_DNA"/>
</dbReference>
<reference evidence="4" key="1">
    <citation type="journal article" date="2017" name="Genome Biol.">
        <title>Comparative genomics reveals high biological diversity and specific adaptations in the industrially and medically important fungal genus Aspergillus.</title>
        <authorList>
            <person name="de Vries R.P."/>
            <person name="Riley R."/>
            <person name="Wiebenga A."/>
            <person name="Aguilar-Osorio G."/>
            <person name="Amillis S."/>
            <person name="Uchima C.A."/>
            <person name="Anderluh G."/>
            <person name="Asadollahi M."/>
            <person name="Askin M."/>
            <person name="Barry K."/>
            <person name="Battaglia E."/>
            <person name="Bayram O."/>
            <person name="Benocci T."/>
            <person name="Braus-Stromeyer S.A."/>
            <person name="Caldana C."/>
            <person name="Canovas D."/>
            <person name="Cerqueira G.C."/>
            <person name="Chen F."/>
            <person name="Chen W."/>
            <person name="Choi C."/>
            <person name="Clum A."/>
            <person name="Dos Santos R.A."/>
            <person name="Damasio A.R."/>
            <person name="Diallinas G."/>
            <person name="Emri T."/>
            <person name="Fekete E."/>
            <person name="Flipphi M."/>
            <person name="Freyberg S."/>
            <person name="Gallo A."/>
            <person name="Gournas C."/>
            <person name="Habgood R."/>
            <person name="Hainaut M."/>
            <person name="Harispe M.L."/>
            <person name="Henrissat B."/>
            <person name="Hilden K.S."/>
            <person name="Hope R."/>
            <person name="Hossain A."/>
            <person name="Karabika E."/>
            <person name="Karaffa L."/>
            <person name="Karanyi Z."/>
            <person name="Krasevec N."/>
            <person name="Kuo A."/>
            <person name="Kusch H."/>
            <person name="LaButti K."/>
            <person name="Lagendijk E.L."/>
            <person name="Lapidus A."/>
            <person name="Levasseur A."/>
            <person name="Lindquist E."/>
            <person name="Lipzen A."/>
            <person name="Logrieco A.F."/>
            <person name="MacCabe A."/>
            <person name="Maekelae M.R."/>
            <person name="Malavazi I."/>
            <person name="Melin P."/>
            <person name="Meyer V."/>
            <person name="Mielnichuk N."/>
            <person name="Miskei M."/>
            <person name="Molnar A.P."/>
            <person name="Mule G."/>
            <person name="Ngan C.Y."/>
            <person name="Orejas M."/>
            <person name="Orosz E."/>
            <person name="Ouedraogo J.P."/>
            <person name="Overkamp K.M."/>
            <person name="Park H.-S."/>
            <person name="Perrone G."/>
            <person name="Piumi F."/>
            <person name="Punt P.J."/>
            <person name="Ram A.F."/>
            <person name="Ramon A."/>
            <person name="Rauscher S."/>
            <person name="Record E."/>
            <person name="Riano-Pachon D.M."/>
            <person name="Robert V."/>
            <person name="Roehrig J."/>
            <person name="Ruller R."/>
            <person name="Salamov A."/>
            <person name="Salih N.S."/>
            <person name="Samson R.A."/>
            <person name="Sandor E."/>
            <person name="Sanguinetti M."/>
            <person name="Schuetze T."/>
            <person name="Sepcic K."/>
            <person name="Shelest E."/>
            <person name="Sherlock G."/>
            <person name="Sophianopoulou V."/>
            <person name="Squina F.M."/>
            <person name="Sun H."/>
            <person name="Susca A."/>
            <person name="Todd R.B."/>
            <person name="Tsang A."/>
            <person name="Unkles S.E."/>
            <person name="van de Wiele N."/>
            <person name="van Rossen-Uffink D."/>
            <person name="Oliveira J.V."/>
            <person name="Vesth T.C."/>
            <person name="Visser J."/>
            <person name="Yu J.-H."/>
            <person name="Zhou M."/>
            <person name="Andersen M.R."/>
            <person name="Archer D.B."/>
            <person name="Baker S.E."/>
            <person name="Benoit I."/>
            <person name="Brakhage A.A."/>
            <person name="Braus G.H."/>
            <person name="Fischer R."/>
            <person name="Frisvad J.C."/>
            <person name="Goldman G.H."/>
            <person name="Houbraken J."/>
            <person name="Oakley B."/>
            <person name="Pocsi I."/>
            <person name="Scazzocchio C."/>
            <person name="Seiboth B."/>
            <person name="vanKuyk P.A."/>
            <person name="Wortman J."/>
            <person name="Dyer P.S."/>
            <person name="Grigoriev I.V."/>
        </authorList>
    </citation>
    <scope>NUCLEOTIDE SEQUENCE [LARGE SCALE GENOMIC DNA]</scope>
    <source>
        <strain evidence="4">CBS 506.65</strain>
    </source>
</reference>
<gene>
    <name evidence="3" type="ORF">ASPZODRAFT_223302</name>
</gene>
<organism evidence="3 4">
    <name type="scientific">Penicilliopsis zonata CBS 506.65</name>
    <dbReference type="NCBI Taxonomy" id="1073090"/>
    <lineage>
        <taxon>Eukaryota</taxon>
        <taxon>Fungi</taxon>
        <taxon>Dikarya</taxon>
        <taxon>Ascomycota</taxon>
        <taxon>Pezizomycotina</taxon>
        <taxon>Eurotiomycetes</taxon>
        <taxon>Eurotiomycetidae</taxon>
        <taxon>Eurotiales</taxon>
        <taxon>Aspergillaceae</taxon>
        <taxon>Penicilliopsis</taxon>
    </lineage>
</organism>
<evidence type="ECO:0000256" key="1">
    <source>
        <dbReference type="PROSITE-ProRule" id="PRU00175"/>
    </source>
</evidence>
<dbReference type="InterPro" id="IPR013083">
    <property type="entry name" value="Znf_RING/FYVE/PHD"/>
</dbReference>
<feature type="domain" description="RING-type" evidence="2">
    <location>
        <begin position="79"/>
        <end position="121"/>
    </location>
</feature>
<evidence type="ECO:0000313" key="3">
    <source>
        <dbReference type="EMBL" id="OJJ50647.1"/>
    </source>
</evidence>
<proteinExistence type="predicted"/>
<protein>
    <recommendedName>
        <fullName evidence="2">RING-type domain-containing protein</fullName>
    </recommendedName>
</protein>
<dbReference type="Pfam" id="PF13639">
    <property type="entry name" value="zf-RING_2"/>
    <property type="match status" value="1"/>
</dbReference>
<dbReference type="OrthoDB" id="8062037at2759"/>
<accession>A0A1L9SU79</accession>
<dbReference type="SMART" id="SM00184">
    <property type="entry name" value="RING"/>
    <property type="match status" value="1"/>
</dbReference>
<dbReference type="InterPro" id="IPR044249">
    <property type="entry name" value="XERICO-like"/>
</dbReference>
<dbReference type="Gene3D" id="3.30.40.10">
    <property type="entry name" value="Zinc/RING finger domain, C3HC4 (zinc finger)"/>
    <property type="match status" value="1"/>
</dbReference>
<keyword evidence="4" id="KW-1185">Reference proteome</keyword>
<dbReference type="GeneID" id="34614352"/>
<sequence length="133" mass="15702">MFISKAILVVDIMLTGDSRLRFYVDRRGPEPEQPAINLPTETRRRRLDKLVEKQPFETWWESLRKEKQLSEEVKSQFVCAICLETIESKDTVYNLACRHAFHTDCLERWYISWHLKCPVCQQVFAPGEDKNAV</sequence>
<dbReference type="AlphaFoldDB" id="A0A1L9SU79"/>